<evidence type="ECO:0000259" key="2">
    <source>
        <dbReference type="Pfam" id="PF00004"/>
    </source>
</evidence>
<organism evidence="5 6">
    <name type="scientific">Cordyceps fumosorosea (strain ARSEF 2679)</name>
    <name type="common">Isaria fumosorosea</name>
    <dbReference type="NCBI Taxonomy" id="1081104"/>
    <lineage>
        <taxon>Eukaryota</taxon>
        <taxon>Fungi</taxon>
        <taxon>Dikarya</taxon>
        <taxon>Ascomycota</taxon>
        <taxon>Pezizomycotina</taxon>
        <taxon>Sordariomycetes</taxon>
        <taxon>Hypocreomycetidae</taxon>
        <taxon>Hypocreales</taxon>
        <taxon>Cordycipitaceae</taxon>
        <taxon>Cordyceps</taxon>
    </lineage>
</organism>
<dbReference type="OrthoDB" id="10042665at2759"/>
<feature type="compositionally biased region" description="Gly residues" evidence="1">
    <location>
        <begin position="1231"/>
        <end position="1251"/>
    </location>
</feature>
<feature type="domain" description="ATPase AAA-type core" evidence="2">
    <location>
        <begin position="774"/>
        <end position="886"/>
    </location>
</feature>
<feature type="compositionally biased region" description="Basic and acidic residues" evidence="1">
    <location>
        <begin position="325"/>
        <end position="337"/>
    </location>
</feature>
<feature type="region of interest" description="Disordered" evidence="1">
    <location>
        <begin position="130"/>
        <end position="149"/>
    </location>
</feature>
<feature type="compositionally biased region" description="Polar residues" evidence="1">
    <location>
        <begin position="1219"/>
        <end position="1229"/>
    </location>
</feature>
<dbReference type="GO" id="GO:0005524">
    <property type="term" value="F:ATP binding"/>
    <property type="evidence" value="ECO:0007669"/>
    <property type="project" value="InterPro"/>
</dbReference>
<dbReference type="Proteomes" id="UP000076744">
    <property type="component" value="Unassembled WGS sequence"/>
</dbReference>
<dbReference type="InterPro" id="IPR003959">
    <property type="entry name" value="ATPase_AAA_core"/>
</dbReference>
<evidence type="ECO:0000259" key="4">
    <source>
        <dbReference type="Pfam" id="PF23232"/>
    </source>
</evidence>
<dbReference type="InterPro" id="IPR056599">
    <property type="entry name" value="AAA_lid_fung"/>
</dbReference>
<evidence type="ECO:0000259" key="3">
    <source>
        <dbReference type="Pfam" id="PF22942"/>
    </source>
</evidence>
<feature type="compositionally biased region" description="Basic and acidic residues" evidence="1">
    <location>
        <begin position="1195"/>
        <end position="1207"/>
    </location>
</feature>
<reference evidence="5 6" key="1">
    <citation type="journal article" date="2016" name="Genome Biol. Evol.">
        <title>Divergent and convergent evolution of fungal pathogenicity.</title>
        <authorList>
            <person name="Shang Y."/>
            <person name="Xiao G."/>
            <person name="Zheng P."/>
            <person name="Cen K."/>
            <person name="Zhan S."/>
            <person name="Wang C."/>
        </authorList>
    </citation>
    <scope>NUCLEOTIDE SEQUENCE [LARGE SCALE GENOMIC DNA]</scope>
    <source>
        <strain evidence="5 6">ARSEF 2679</strain>
    </source>
</reference>
<dbReference type="Pfam" id="PF22942">
    <property type="entry name" value="DUF7025"/>
    <property type="match status" value="1"/>
</dbReference>
<feature type="region of interest" description="Disordered" evidence="1">
    <location>
        <begin position="580"/>
        <end position="602"/>
    </location>
</feature>
<feature type="compositionally biased region" description="Gly residues" evidence="1">
    <location>
        <begin position="1040"/>
        <end position="1050"/>
    </location>
</feature>
<evidence type="ECO:0000313" key="6">
    <source>
        <dbReference type="Proteomes" id="UP000076744"/>
    </source>
</evidence>
<dbReference type="Pfam" id="PF23232">
    <property type="entry name" value="AAA_lid_13"/>
    <property type="match status" value="1"/>
</dbReference>
<feature type="compositionally biased region" description="Polar residues" evidence="1">
    <location>
        <begin position="1"/>
        <end position="17"/>
    </location>
</feature>
<feature type="compositionally biased region" description="Polar residues" evidence="1">
    <location>
        <begin position="57"/>
        <end position="70"/>
    </location>
</feature>
<feature type="compositionally biased region" description="Basic and acidic residues" evidence="1">
    <location>
        <begin position="42"/>
        <end position="53"/>
    </location>
</feature>
<dbReference type="Pfam" id="PF00004">
    <property type="entry name" value="AAA"/>
    <property type="match status" value="1"/>
</dbReference>
<feature type="region of interest" description="Disordered" evidence="1">
    <location>
        <begin position="1040"/>
        <end position="1089"/>
    </location>
</feature>
<dbReference type="InterPro" id="IPR054289">
    <property type="entry name" value="DUF7025"/>
</dbReference>
<comment type="caution">
    <text evidence="5">The sequence shown here is derived from an EMBL/GenBank/DDBJ whole genome shotgun (WGS) entry which is preliminary data.</text>
</comment>
<protein>
    <submittedName>
        <fullName evidence="5">ATPase, AAA-type, core</fullName>
    </submittedName>
</protein>
<feature type="region of interest" description="Disordered" evidence="1">
    <location>
        <begin position="233"/>
        <end position="252"/>
    </location>
</feature>
<feature type="compositionally biased region" description="Basic and acidic residues" evidence="1">
    <location>
        <begin position="18"/>
        <end position="31"/>
    </location>
</feature>
<feature type="region of interest" description="Disordered" evidence="1">
    <location>
        <begin position="325"/>
        <end position="370"/>
    </location>
</feature>
<gene>
    <name evidence="5" type="ORF">ISF_07398</name>
</gene>
<sequence>MPDIDQTSSPASHSSVEAQRERIPKAEETVELKAPSNQLNEHQCELTKLKQHVDVSSGHSSQPRSCQPLQQDRKVSHDLTAEALVKELEHGAYMEAGQDGRHFRRPTSVSYLARDDDHRPLGKLVGVEDAASGTGQEGEPLDDAPENSSQLNYVPWNTFYSLRGGVSQFAIDVLVGEPEPNVTMVIPGVVLPSVPGRLMRAAVPVFPTIDGDCVPEMTDNPIFPAVTLSPRATHAAKTPGRPAAPRQAPLPDRIRINSPAVMMTMDIIMDRVEQGDGEVCLTNYLKPILMMQPFRALVYHKDKIREQKAKLEAAVNEKLRASITGSKEELSSVKGKSDTINQNGDASKPDAGKPMSTEGMESEEEPGKKQHGIHAELITQTAVDDMACLVAFLDNEIEVRMAYLASNDCQRITFSDIWFLFKPGEVVCGKDGKQAYRVITNKYPAHCMKMPSPRDCFRYGAKARREDSPINIECVYIDYDGKQIGPVVKSFYFYHFEGEKNIRSLDIIPLRLAKSSEDLAKTLIERGGFFIEACTAGRQGIPMHYSGLTMDTKEQADSQVVIDFEEAIKSVTSWKPDIKEIDVEDNDDNDDTSNPSYFTDSDSDVGLRRHLDRGRVYTSRRKGLNGCIDECCAQERIFADEYVENRRSNEFIQLQFRHQVAGSLAVAPRPLKEVSEARRGDGARESDQLIVTYRVFGFVMRSRKWTQLDLTHLERARGENTFDRLVLPPGHRTMVESLVTQHYLDKEWAVDESDEMDIVRGKECVAEYFQKPLFQLTCGAYLSSVLWLPDMMLIMAPGDLGSAADVVEHRLKTNFALASRWGCILLIDEADVFLEARQTENFDRNALVAVFLRTLEYYTGILFLTTNRVGTFDEAFTSRIHVSLYYPPLDARSTLAVFKVNLDRIEERFKKKKQRSVAELDLDHRSIKQFALRYFRSHDDARWNGRQIRNACQTALALAQFEAQKKTNPGVTGAGNVKDMIAAASSKMIKVKMTAKHFHPVSKAYLAFIEYLKDVHGMGAAQQAKNFRLRHDLWEPQGLGGQRSGLGSGSGLLASRQRGPQRSVPAQRQYPEPVRRGMQESSFGLEDEYRHSDEGFGKYGYSEEHGFGDGYGYGEEYGYWGDDAYEDGLCEYEMLYEGQDHTDELGHESEDDGGAEHDGDAPPLSQEEVDQATKNEQEEYWNEEFKENQPSLYERTPKNRLEHDRGGGRGPLPGSSRGEQQVNFRSSATGAGRGRGGGRGRGQGGGRGQGNSRGDRLATASGGVPGPSVTAGRGDASRLGPRPLRGAAIRRGAGRGQGIQGRDKN</sequence>
<feature type="compositionally biased region" description="Acidic residues" evidence="1">
    <location>
        <begin position="582"/>
        <end position="591"/>
    </location>
</feature>
<feature type="domain" description="AAA+ ATPase lid" evidence="4">
    <location>
        <begin position="913"/>
        <end position="1017"/>
    </location>
</feature>
<dbReference type="Gene3D" id="3.40.50.300">
    <property type="entry name" value="P-loop containing nucleotide triphosphate hydrolases"/>
    <property type="match status" value="1"/>
</dbReference>
<feature type="region of interest" description="Disordered" evidence="1">
    <location>
        <begin position="1"/>
        <end position="73"/>
    </location>
</feature>
<feature type="region of interest" description="Disordered" evidence="1">
    <location>
        <begin position="1143"/>
        <end position="1305"/>
    </location>
</feature>
<evidence type="ECO:0000313" key="5">
    <source>
        <dbReference type="EMBL" id="OAA56882.1"/>
    </source>
</evidence>
<feature type="compositionally biased region" description="Basic and acidic residues" evidence="1">
    <location>
        <begin position="1143"/>
        <end position="1160"/>
    </location>
</feature>
<proteinExistence type="predicted"/>
<feature type="compositionally biased region" description="Basic and acidic residues" evidence="1">
    <location>
        <begin position="1171"/>
        <end position="1187"/>
    </location>
</feature>
<dbReference type="PANTHER" id="PTHR46411:SF2">
    <property type="entry name" value="AAA+ ATPASE DOMAIN-CONTAINING PROTEIN"/>
    <property type="match status" value="1"/>
</dbReference>
<dbReference type="SUPFAM" id="SSF52540">
    <property type="entry name" value="P-loop containing nucleoside triphosphate hydrolases"/>
    <property type="match status" value="1"/>
</dbReference>
<dbReference type="EMBL" id="AZHB01000021">
    <property type="protein sequence ID" value="OAA56882.1"/>
    <property type="molecule type" value="Genomic_DNA"/>
</dbReference>
<dbReference type="PANTHER" id="PTHR46411">
    <property type="entry name" value="FAMILY ATPASE, PUTATIVE-RELATED"/>
    <property type="match status" value="1"/>
</dbReference>
<dbReference type="InterPro" id="IPR027417">
    <property type="entry name" value="P-loop_NTPase"/>
</dbReference>
<feature type="domain" description="DUF7025" evidence="3">
    <location>
        <begin position="405"/>
        <end position="513"/>
    </location>
</feature>
<dbReference type="RefSeq" id="XP_018701913.1">
    <property type="nucleotide sequence ID" value="XM_018851001.1"/>
</dbReference>
<dbReference type="STRING" id="1081104.A0A167PPA5"/>
<name>A0A167PPA5_CORFA</name>
<dbReference type="GeneID" id="30023690"/>
<evidence type="ECO:0000256" key="1">
    <source>
        <dbReference type="SAM" id="MobiDB-lite"/>
    </source>
</evidence>
<dbReference type="GO" id="GO:0016887">
    <property type="term" value="F:ATP hydrolysis activity"/>
    <property type="evidence" value="ECO:0007669"/>
    <property type="project" value="InterPro"/>
</dbReference>
<accession>A0A167PPA5</accession>
<keyword evidence="6" id="KW-1185">Reference proteome</keyword>